<evidence type="ECO:0000313" key="6">
    <source>
        <dbReference type="EMBL" id="KAK0390792.1"/>
    </source>
</evidence>
<evidence type="ECO:0000256" key="2">
    <source>
        <dbReference type="ARBA" id="ARBA00008231"/>
    </source>
</evidence>
<evidence type="ECO:0000256" key="5">
    <source>
        <dbReference type="ARBA" id="ARBA00023186"/>
    </source>
</evidence>
<evidence type="ECO:0000256" key="1">
    <source>
        <dbReference type="ARBA" id="ARBA00004173"/>
    </source>
</evidence>
<evidence type="ECO:0000256" key="4">
    <source>
        <dbReference type="ARBA" id="ARBA00023128"/>
    </source>
</evidence>
<comment type="similarity">
    <text evidence="2">Belongs to the ATP12 family.</text>
</comment>
<dbReference type="AlphaFoldDB" id="A0AA39GRJ9"/>
<proteinExistence type="inferred from homology"/>
<sequence length="369" mass="40455">MHATARISLRLASGLRTRTSSVRSISQTTGKAANVAPIVGTGPPPQPPSPAVANAYERIERRRRQAKLLKEAKDIRSVTAGKSSGGLKNRFWKDVDVKEVDGRLQVHLDQRPLRHPNTKEIVHLPKSKPALAAALALEWDMLESAQQATKQHLIPLTSLVCRALDIQADDALNKPETEKIRTSIATTVLRYLDTDSLLCWAPEPGPHDLKNDAGESLRDVQKRTAEEAITYLTTHVWPGVTIVPVLDGDSIMPRKQPEGVREIVQGWVMGLSAWDIAGLERAVLAGKSFVAAARFVTEWTHSAAKPQTVVSSATRFGVEEAYKATSLEVDWQITQWGEVEDTHDVNREDVKRQLGSVMLLVSGTGSESA</sequence>
<dbReference type="Gene3D" id="3.30.2180.10">
    <property type="entry name" value="ATP12-like"/>
    <property type="match status" value="1"/>
</dbReference>
<dbReference type="InterPro" id="IPR042272">
    <property type="entry name" value="ATP12_ATP_synth-F1-assembly_N"/>
</dbReference>
<keyword evidence="3" id="KW-0809">Transit peptide</keyword>
<dbReference type="PANTHER" id="PTHR21013:SF10">
    <property type="entry name" value="ATP SYNTHASE MITOCHONDRIAL F1 COMPLEX ASSEMBLY FACTOR 2"/>
    <property type="match status" value="1"/>
</dbReference>
<dbReference type="InterPro" id="IPR011419">
    <property type="entry name" value="ATP12_ATP_synth-F1-assembly"/>
</dbReference>
<reference evidence="6" key="1">
    <citation type="submission" date="2022-10" db="EMBL/GenBank/DDBJ databases">
        <title>Determination and structural analysis of whole genome sequence of Sarocladium strictum F4-1.</title>
        <authorList>
            <person name="Hu L."/>
            <person name="Jiang Y."/>
        </authorList>
    </citation>
    <scope>NUCLEOTIDE SEQUENCE</scope>
    <source>
        <strain evidence="6">F4-1</strain>
    </source>
</reference>
<dbReference type="PANTHER" id="PTHR21013">
    <property type="entry name" value="ATP SYNTHASE MITOCHONDRIAL F1 COMPLEX ASSEMBLY FACTOR 2/ATP12 PROTEIN, MITOCHONDRIAL PRECURSOR"/>
    <property type="match status" value="1"/>
</dbReference>
<gene>
    <name evidence="6" type="ORF">NLU13_0295</name>
</gene>
<dbReference type="EMBL" id="JAPDFR010000001">
    <property type="protein sequence ID" value="KAK0390792.1"/>
    <property type="molecule type" value="Genomic_DNA"/>
</dbReference>
<evidence type="ECO:0000313" key="7">
    <source>
        <dbReference type="Proteomes" id="UP001175261"/>
    </source>
</evidence>
<comment type="caution">
    <text evidence="6">The sequence shown here is derived from an EMBL/GenBank/DDBJ whole genome shotgun (WGS) entry which is preliminary data.</text>
</comment>
<dbReference type="InterPro" id="IPR023335">
    <property type="entry name" value="ATP12_ortho_dom_sf"/>
</dbReference>
<keyword evidence="4" id="KW-0496">Mitochondrion</keyword>
<keyword evidence="5" id="KW-0143">Chaperone</keyword>
<dbReference type="SUPFAM" id="SSF160909">
    <property type="entry name" value="ATP12-like"/>
    <property type="match status" value="1"/>
</dbReference>
<evidence type="ECO:0000256" key="3">
    <source>
        <dbReference type="ARBA" id="ARBA00022946"/>
    </source>
</evidence>
<comment type="subcellular location">
    <subcellularLocation>
        <location evidence="1">Mitochondrion</location>
    </subcellularLocation>
</comment>
<dbReference type="Proteomes" id="UP001175261">
    <property type="component" value="Unassembled WGS sequence"/>
</dbReference>
<dbReference type="Pfam" id="PF07542">
    <property type="entry name" value="ATP12"/>
    <property type="match status" value="1"/>
</dbReference>
<organism evidence="6 7">
    <name type="scientific">Sarocladium strictum</name>
    <name type="common">Black bundle disease fungus</name>
    <name type="synonym">Acremonium strictum</name>
    <dbReference type="NCBI Taxonomy" id="5046"/>
    <lineage>
        <taxon>Eukaryota</taxon>
        <taxon>Fungi</taxon>
        <taxon>Dikarya</taxon>
        <taxon>Ascomycota</taxon>
        <taxon>Pezizomycotina</taxon>
        <taxon>Sordariomycetes</taxon>
        <taxon>Hypocreomycetidae</taxon>
        <taxon>Hypocreales</taxon>
        <taxon>Sarocladiaceae</taxon>
        <taxon>Sarocladium</taxon>
    </lineage>
</organism>
<name>A0AA39GRJ9_SARSR</name>
<dbReference type="GO" id="GO:0005739">
    <property type="term" value="C:mitochondrion"/>
    <property type="evidence" value="ECO:0007669"/>
    <property type="project" value="UniProtKB-SubCell"/>
</dbReference>
<protein>
    <submittedName>
        <fullName evidence="6">Uncharacterized protein</fullName>
    </submittedName>
</protein>
<accession>A0AA39GRJ9</accession>
<dbReference type="GO" id="GO:0033615">
    <property type="term" value="P:mitochondrial proton-transporting ATP synthase complex assembly"/>
    <property type="evidence" value="ECO:0007669"/>
    <property type="project" value="TreeGrafter"/>
</dbReference>
<dbReference type="Gene3D" id="1.10.3580.10">
    <property type="entry name" value="ATP12 ATPase"/>
    <property type="match status" value="1"/>
</dbReference>
<keyword evidence="7" id="KW-1185">Reference proteome</keyword>